<dbReference type="EMBL" id="JAZGQO010000002">
    <property type="protein sequence ID" value="KAK6191044.1"/>
    <property type="molecule type" value="Genomic_DNA"/>
</dbReference>
<keyword evidence="2" id="KW-1185">Reference proteome</keyword>
<dbReference type="PANTHER" id="PTHR46601">
    <property type="entry name" value="ULP_PROTEASE DOMAIN-CONTAINING PROTEIN"/>
    <property type="match status" value="1"/>
</dbReference>
<protein>
    <submittedName>
        <fullName evidence="1">Uncharacterized protein</fullName>
    </submittedName>
</protein>
<evidence type="ECO:0000313" key="1">
    <source>
        <dbReference type="EMBL" id="KAK6191044.1"/>
    </source>
</evidence>
<reference evidence="1 2" key="1">
    <citation type="submission" date="2024-01" db="EMBL/GenBank/DDBJ databases">
        <title>The genome of the rayed Mediterranean limpet Patella caerulea (Linnaeus, 1758).</title>
        <authorList>
            <person name="Anh-Thu Weber A."/>
            <person name="Halstead-Nussloch G."/>
        </authorList>
    </citation>
    <scope>NUCLEOTIDE SEQUENCE [LARGE SCALE GENOMIC DNA]</scope>
    <source>
        <strain evidence="1">AATW-2023a</strain>
        <tissue evidence="1">Whole specimen</tissue>
    </source>
</reference>
<accession>A0AAN8Q071</accession>
<evidence type="ECO:0000313" key="2">
    <source>
        <dbReference type="Proteomes" id="UP001347796"/>
    </source>
</evidence>
<proteinExistence type="predicted"/>
<dbReference type="Proteomes" id="UP001347796">
    <property type="component" value="Unassembled WGS sequence"/>
</dbReference>
<organism evidence="1 2">
    <name type="scientific">Patella caerulea</name>
    <name type="common">Rayed Mediterranean limpet</name>
    <dbReference type="NCBI Taxonomy" id="87958"/>
    <lineage>
        <taxon>Eukaryota</taxon>
        <taxon>Metazoa</taxon>
        <taxon>Spiralia</taxon>
        <taxon>Lophotrochozoa</taxon>
        <taxon>Mollusca</taxon>
        <taxon>Gastropoda</taxon>
        <taxon>Patellogastropoda</taxon>
        <taxon>Patelloidea</taxon>
        <taxon>Patellidae</taxon>
        <taxon>Patella</taxon>
    </lineage>
</organism>
<name>A0AAN8Q071_PATCE</name>
<dbReference type="PANTHER" id="PTHR46601:SF1">
    <property type="entry name" value="ADF-H DOMAIN-CONTAINING PROTEIN"/>
    <property type="match status" value="1"/>
</dbReference>
<gene>
    <name evidence="1" type="ORF">SNE40_002793</name>
</gene>
<sequence length="168" mass="19303">MMIGSKMNKIAKLETYKDVITKVICDPPLALCNFRKCHVCRDFVSSLQTELMEAYNDHAVDDQQWTSTDRPQLLTVTMHLDEFAENFSEKVVIKLVRHDFKAKSQSAFLKQKKEVLVDGEFVVIGDFSDNFPFVVQDVAQGYHWNNAQAAIHPWVITTAMNKTFCIVR</sequence>
<dbReference type="AlphaFoldDB" id="A0AAN8Q071"/>
<comment type="caution">
    <text evidence="1">The sequence shown here is derived from an EMBL/GenBank/DDBJ whole genome shotgun (WGS) entry which is preliminary data.</text>
</comment>